<dbReference type="InterPro" id="IPR001128">
    <property type="entry name" value="Cyt_P450"/>
</dbReference>
<keyword evidence="10 14" id="KW-0408">Iron</keyword>
<keyword evidence="7 14" id="KW-0479">Metal-binding</keyword>
<proteinExistence type="inferred from homology"/>
<evidence type="ECO:0000256" key="10">
    <source>
        <dbReference type="ARBA" id="ARBA00023004"/>
    </source>
</evidence>
<evidence type="ECO:0000256" key="13">
    <source>
        <dbReference type="ARBA" id="ARBA00023180"/>
    </source>
</evidence>
<evidence type="ECO:0000256" key="1">
    <source>
        <dbReference type="ARBA" id="ARBA00001971"/>
    </source>
</evidence>
<dbReference type="OrthoDB" id="2789670at2759"/>
<keyword evidence="13" id="KW-0325">Glycoprotein</keyword>
<name>A0A4S8M1G1_DENBC</name>
<reference evidence="15 16" key="1">
    <citation type="journal article" date="2019" name="Nat. Ecol. Evol.">
        <title>Megaphylogeny resolves global patterns of mushroom evolution.</title>
        <authorList>
            <person name="Varga T."/>
            <person name="Krizsan K."/>
            <person name="Foldi C."/>
            <person name="Dima B."/>
            <person name="Sanchez-Garcia M."/>
            <person name="Sanchez-Ramirez S."/>
            <person name="Szollosi G.J."/>
            <person name="Szarkandi J.G."/>
            <person name="Papp V."/>
            <person name="Albert L."/>
            <person name="Andreopoulos W."/>
            <person name="Angelini C."/>
            <person name="Antonin V."/>
            <person name="Barry K.W."/>
            <person name="Bougher N.L."/>
            <person name="Buchanan P."/>
            <person name="Buyck B."/>
            <person name="Bense V."/>
            <person name="Catcheside P."/>
            <person name="Chovatia M."/>
            <person name="Cooper J."/>
            <person name="Damon W."/>
            <person name="Desjardin D."/>
            <person name="Finy P."/>
            <person name="Geml J."/>
            <person name="Haridas S."/>
            <person name="Hughes K."/>
            <person name="Justo A."/>
            <person name="Karasinski D."/>
            <person name="Kautmanova I."/>
            <person name="Kiss B."/>
            <person name="Kocsube S."/>
            <person name="Kotiranta H."/>
            <person name="LaButti K.M."/>
            <person name="Lechner B.E."/>
            <person name="Liimatainen K."/>
            <person name="Lipzen A."/>
            <person name="Lukacs Z."/>
            <person name="Mihaltcheva S."/>
            <person name="Morgado L.N."/>
            <person name="Niskanen T."/>
            <person name="Noordeloos M.E."/>
            <person name="Ohm R.A."/>
            <person name="Ortiz-Santana B."/>
            <person name="Ovrebo C."/>
            <person name="Racz N."/>
            <person name="Riley R."/>
            <person name="Savchenko A."/>
            <person name="Shiryaev A."/>
            <person name="Soop K."/>
            <person name="Spirin V."/>
            <person name="Szebenyi C."/>
            <person name="Tomsovsky M."/>
            <person name="Tulloss R.E."/>
            <person name="Uehling J."/>
            <person name="Grigoriev I.V."/>
            <person name="Vagvolgyi C."/>
            <person name="Papp T."/>
            <person name="Martin F.M."/>
            <person name="Miettinen O."/>
            <person name="Hibbett D.S."/>
            <person name="Nagy L.G."/>
        </authorList>
    </citation>
    <scope>NUCLEOTIDE SEQUENCE [LARGE SCALE GENOMIC DNA]</scope>
    <source>
        <strain evidence="15 16">CBS 962.96</strain>
    </source>
</reference>
<comment type="similarity">
    <text evidence="4">Belongs to the cytochrome P450 family.</text>
</comment>
<dbReference type="GO" id="GO:0004497">
    <property type="term" value="F:monooxygenase activity"/>
    <property type="evidence" value="ECO:0007669"/>
    <property type="project" value="UniProtKB-KW"/>
</dbReference>
<accession>A0A4S8M1G1</accession>
<dbReference type="InterPro" id="IPR050364">
    <property type="entry name" value="Cytochrome_P450_fung"/>
</dbReference>
<keyword evidence="12" id="KW-0472">Membrane</keyword>
<comment type="subcellular location">
    <subcellularLocation>
        <location evidence="2">Membrane</location>
        <topology evidence="2">Single-pass membrane protein</topology>
    </subcellularLocation>
</comment>
<gene>
    <name evidence="15" type="ORF">K435DRAFT_829000</name>
</gene>
<evidence type="ECO:0000313" key="16">
    <source>
        <dbReference type="Proteomes" id="UP000297245"/>
    </source>
</evidence>
<dbReference type="PANTHER" id="PTHR46300">
    <property type="entry name" value="P450, PUTATIVE (EUROFUNG)-RELATED-RELATED"/>
    <property type="match status" value="1"/>
</dbReference>
<dbReference type="InterPro" id="IPR036396">
    <property type="entry name" value="Cyt_P450_sf"/>
</dbReference>
<evidence type="ECO:0000256" key="12">
    <source>
        <dbReference type="ARBA" id="ARBA00023136"/>
    </source>
</evidence>
<dbReference type="GO" id="GO:0016020">
    <property type="term" value="C:membrane"/>
    <property type="evidence" value="ECO:0007669"/>
    <property type="project" value="UniProtKB-SubCell"/>
</dbReference>
<organism evidence="15 16">
    <name type="scientific">Dendrothele bispora (strain CBS 962.96)</name>
    <dbReference type="NCBI Taxonomy" id="1314807"/>
    <lineage>
        <taxon>Eukaryota</taxon>
        <taxon>Fungi</taxon>
        <taxon>Dikarya</taxon>
        <taxon>Basidiomycota</taxon>
        <taxon>Agaricomycotina</taxon>
        <taxon>Agaricomycetes</taxon>
        <taxon>Agaricomycetidae</taxon>
        <taxon>Agaricales</taxon>
        <taxon>Agaricales incertae sedis</taxon>
        <taxon>Dendrothele</taxon>
    </lineage>
</organism>
<protein>
    <submittedName>
        <fullName evidence="15">Cytochrome P450</fullName>
    </submittedName>
</protein>
<feature type="binding site" description="axial binding residue" evidence="14">
    <location>
        <position position="132"/>
    </location>
    <ligand>
        <name>heme</name>
        <dbReference type="ChEBI" id="CHEBI:30413"/>
    </ligand>
    <ligandPart>
        <name>Fe</name>
        <dbReference type="ChEBI" id="CHEBI:18248"/>
    </ligandPart>
</feature>
<evidence type="ECO:0000256" key="3">
    <source>
        <dbReference type="ARBA" id="ARBA00005179"/>
    </source>
</evidence>
<dbReference type="EMBL" id="ML179189">
    <property type="protein sequence ID" value="THU95917.1"/>
    <property type="molecule type" value="Genomic_DNA"/>
</dbReference>
<keyword evidence="6" id="KW-0812">Transmembrane</keyword>
<evidence type="ECO:0000256" key="6">
    <source>
        <dbReference type="ARBA" id="ARBA00022692"/>
    </source>
</evidence>
<evidence type="ECO:0000256" key="2">
    <source>
        <dbReference type="ARBA" id="ARBA00004167"/>
    </source>
</evidence>
<sequence>MWFILAMVLYPEVQKRAQGELDGVVGQSRLPSFTDAKHLPYIQAILKEVLRWRPAVPFGLPHTINEDDYYNGYCIPKGSLCIANSWSINHDPSIYSSDADEFRPERHLDTNSNLKDESSDGHFSYGFGQRICVGRHVANNTLYISMATILWAMFLEPQKDVKGNPIKPEVDGEEWNGIVMWVLTQYLPLTSERVLV</sequence>
<evidence type="ECO:0000256" key="7">
    <source>
        <dbReference type="ARBA" id="ARBA00022723"/>
    </source>
</evidence>
<keyword evidence="11" id="KW-0503">Monooxygenase</keyword>
<dbReference type="GO" id="GO:0020037">
    <property type="term" value="F:heme binding"/>
    <property type="evidence" value="ECO:0007669"/>
    <property type="project" value="InterPro"/>
</dbReference>
<keyword evidence="5 14" id="KW-0349">Heme</keyword>
<evidence type="ECO:0000256" key="5">
    <source>
        <dbReference type="ARBA" id="ARBA00022617"/>
    </source>
</evidence>
<dbReference type="GO" id="GO:0016705">
    <property type="term" value="F:oxidoreductase activity, acting on paired donors, with incorporation or reduction of molecular oxygen"/>
    <property type="evidence" value="ECO:0007669"/>
    <property type="project" value="InterPro"/>
</dbReference>
<evidence type="ECO:0000256" key="11">
    <source>
        <dbReference type="ARBA" id="ARBA00023033"/>
    </source>
</evidence>
<dbReference type="PRINTS" id="PR00385">
    <property type="entry name" value="P450"/>
</dbReference>
<comment type="cofactor">
    <cofactor evidence="1 14">
        <name>heme</name>
        <dbReference type="ChEBI" id="CHEBI:30413"/>
    </cofactor>
</comment>
<dbReference type="GO" id="GO:0005506">
    <property type="term" value="F:iron ion binding"/>
    <property type="evidence" value="ECO:0007669"/>
    <property type="project" value="InterPro"/>
</dbReference>
<dbReference type="SUPFAM" id="SSF48264">
    <property type="entry name" value="Cytochrome P450"/>
    <property type="match status" value="1"/>
</dbReference>
<keyword evidence="8" id="KW-1133">Transmembrane helix</keyword>
<dbReference type="Pfam" id="PF00067">
    <property type="entry name" value="p450"/>
    <property type="match status" value="1"/>
</dbReference>
<dbReference type="InterPro" id="IPR002401">
    <property type="entry name" value="Cyt_P450_E_grp-I"/>
</dbReference>
<dbReference type="AlphaFoldDB" id="A0A4S8M1G1"/>
<keyword evidence="16" id="KW-1185">Reference proteome</keyword>
<dbReference type="PRINTS" id="PR00463">
    <property type="entry name" value="EP450I"/>
</dbReference>
<evidence type="ECO:0000313" key="15">
    <source>
        <dbReference type="EMBL" id="THU95917.1"/>
    </source>
</evidence>
<keyword evidence="9" id="KW-0560">Oxidoreductase</keyword>
<evidence type="ECO:0000256" key="14">
    <source>
        <dbReference type="PIRSR" id="PIRSR602401-1"/>
    </source>
</evidence>
<evidence type="ECO:0000256" key="9">
    <source>
        <dbReference type="ARBA" id="ARBA00023002"/>
    </source>
</evidence>
<dbReference type="PANTHER" id="PTHR46300:SF2">
    <property type="entry name" value="CYTOCHROME P450 MONOOXYGENASE ALNH-RELATED"/>
    <property type="match status" value="1"/>
</dbReference>
<dbReference type="Proteomes" id="UP000297245">
    <property type="component" value="Unassembled WGS sequence"/>
</dbReference>
<comment type="pathway">
    <text evidence="3">Secondary metabolite biosynthesis.</text>
</comment>
<evidence type="ECO:0000256" key="8">
    <source>
        <dbReference type="ARBA" id="ARBA00022989"/>
    </source>
</evidence>
<dbReference type="Gene3D" id="1.10.630.10">
    <property type="entry name" value="Cytochrome P450"/>
    <property type="match status" value="1"/>
</dbReference>
<evidence type="ECO:0000256" key="4">
    <source>
        <dbReference type="ARBA" id="ARBA00010617"/>
    </source>
</evidence>